<evidence type="ECO:0000256" key="1">
    <source>
        <dbReference type="SAM" id="Phobius"/>
    </source>
</evidence>
<keyword evidence="1" id="KW-0812">Transmembrane</keyword>
<evidence type="ECO:0000313" key="3">
    <source>
        <dbReference type="Proteomes" id="UP001160142"/>
    </source>
</evidence>
<keyword evidence="1" id="KW-1133">Transmembrane helix</keyword>
<feature type="transmembrane region" description="Helical" evidence="1">
    <location>
        <begin position="36"/>
        <end position="57"/>
    </location>
</feature>
<evidence type="ECO:0008006" key="4">
    <source>
        <dbReference type="Google" id="ProtNLM"/>
    </source>
</evidence>
<evidence type="ECO:0000313" key="2">
    <source>
        <dbReference type="EMBL" id="MDH6182016.1"/>
    </source>
</evidence>
<accession>A0ABT6KPV1</accession>
<reference evidence="2 3" key="1">
    <citation type="submission" date="2023-04" db="EMBL/GenBank/DDBJ databases">
        <title>Genome Encyclopedia of Bacteria and Archaea VI: Functional Genomics of Type Strains.</title>
        <authorList>
            <person name="Whitman W."/>
        </authorList>
    </citation>
    <scope>NUCLEOTIDE SEQUENCE [LARGE SCALE GENOMIC DNA]</scope>
    <source>
        <strain evidence="2 3">SG_E_30_P1</strain>
    </source>
</reference>
<keyword evidence="1" id="KW-0472">Membrane</keyword>
<comment type="caution">
    <text evidence="2">The sequence shown here is derived from an EMBL/GenBank/DDBJ whole genome shotgun (WGS) entry which is preliminary data.</text>
</comment>
<proteinExistence type="predicted"/>
<organism evidence="2 3">
    <name type="scientific">Antiquaquibacter oligotrophicus</name>
    <dbReference type="NCBI Taxonomy" id="2880260"/>
    <lineage>
        <taxon>Bacteria</taxon>
        <taxon>Bacillati</taxon>
        <taxon>Actinomycetota</taxon>
        <taxon>Actinomycetes</taxon>
        <taxon>Micrococcales</taxon>
        <taxon>Microbacteriaceae</taxon>
        <taxon>Antiquaquibacter</taxon>
    </lineage>
</organism>
<protein>
    <recommendedName>
        <fullName evidence="4">PH (Pleckstrin Homology) domain-containing protein</fullName>
    </recommendedName>
</protein>
<keyword evidence="3" id="KW-1185">Reference proteome</keyword>
<name>A0ABT6KPV1_9MICO</name>
<dbReference type="RefSeq" id="WP_322134309.1">
    <property type="nucleotide sequence ID" value="NZ_CP085036.1"/>
</dbReference>
<dbReference type="EMBL" id="JARXVQ010000001">
    <property type="protein sequence ID" value="MDH6182016.1"/>
    <property type="molecule type" value="Genomic_DNA"/>
</dbReference>
<dbReference type="Proteomes" id="UP001160142">
    <property type="component" value="Unassembled WGS sequence"/>
</dbReference>
<feature type="transmembrane region" description="Helical" evidence="1">
    <location>
        <begin position="6"/>
        <end position="24"/>
    </location>
</feature>
<sequence>MNYGKWIAGGLALFLVGRALIEIVRIANTSKEDPGLAISMSVNTVLILGAFALVVWLSESNVGADARKRRPHLEEVSEGDAVFEIWKDKQIILAFHRLFPALPTGFDRNGFLGRAGLVSVAVSSQGLSFWTGSVALENFGHIPWDAVRDVEVREHAGITRSWQVLDVSFDPDHFPIASLSGAKLYWLRRGKFFPMRDAEGRQVADEINKRRFTRA</sequence>
<gene>
    <name evidence="2" type="ORF">M2152_002198</name>
</gene>